<evidence type="ECO:0000313" key="3">
    <source>
        <dbReference type="Proteomes" id="UP000235388"/>
    </source>
</evidence>
<feature type="compositionally biased region" description="Polar residues" evidence="1">
    <location>
        <begin position="32"/>
        <end position="58"/>
    </location>
</feature>
<comment type="caution">
    <text evidence="2">The sequence shown here is derived from an EMBL/GenBank/DDBJ whole genome shotgun (WGS) entry which is preliminary data.</text>
</comment>
<accession>A0A2N5VZV9</accession>
<proteinExistence type="predicted"/>
<gene>
    <name evidence="2" type="ORF">PCANC_02154</name>
</gene>
<evidence type="ECO:0000256" key="1">
    <source>
        <dbReference type="SAM" id="MobiDB-lite"/>
    </source>
</evidence>
<dbReference type="AlphaFoldDB" id="A0A2N5VZV9"/>
<protein>
    <submittedName>
        <fullName evidence="2">Uncharacterized protein</fullName>
    </submittedName>
</protein>
<sequence>MHPAQLANLNASYYLLQADTLRSTRTEFGPKNGTNQSLWSEQAGSISQPDQTSWSQPDIGTGLIHLDGLGQVTPSRH</sequence>
<keyword evidence="3" id="KW-1185">Reference proteome</keyword>
<reference evidence="2 3" key="1">
    <citation type="submission" date="2017-11" db="EMBL/GenBank/DDBJ databases">
        <title>De novo assembly and phasing of dikaryotic genomes from two isolates of Puccinia coronata f. sp. avenae, the causal agent of oat crown rust.</title>
        <authorList>
            <person name="Miller M.E."/>
            <person name="Zhang Y."/>
            <person name="Omidvar V."/>
            <person name="Sperschneider J."/>
            <person name="Schwessinger B."/>
            <person name="Raley C."/>
            <person name="Palmer J.M."/>
            <person name="Garnica D."/>
            <person name="Upadhyaya N."/>
            <person name="Rathjen J."/>
            <person name="Taylor J.M."/>
            <person name="Park R.F."/>
            <person name="Dodds P.N."/>
            <person name="Hirsch C.D."/>
            <person name="Kianian S.F."/>
            <person name="Figueroa M."/>
        </authorList>
    </citation>
    <scope>NUCLEOTIDE SEQUENCE [LARGE SCALE GENOMIC DNA]</scope>
    <source>
        <strain evidence="2">12NC29</strain>
    </source>
</reference>
<dbReference type="EMBL" id="PGCJ01000031">
    <property type="protein sequence ID" value="PLW55497.1"/>
    <property type="molecule type" value="Genomic_DNA"/>
</dbReference>
<organism evidence="2 3">
    <name type="scientific">Puccinia coronata f. sp. avenae</name>
    <dbReference type="NCBI Taxonomy" id="200324"/>
    <lineage>
        <taxon>Eukaryota</taxon>
        <taxon>Fungi</taxon>
        <taxon>Dikarya</taxon>
        <taxon>Basidiomycota</taxon>
        <taxon>Pucciniomycotina</taxon>
        <taxon>Pucciniomycetes</taxon>
        <taxon>Pucciniales</taxon>
        <taxon>Pucciniaceae</taxon>
        <taxon>Puccinia</taxon>
    </lineage>
</organism>
<dbReference type="Proteomes" id="UP000235388">
    <property type="component" value="Unassembled WGS sequence"/>
</dbReference>
<name>A0A2N5VZV9_9BASI</name>
<evidence type="ECO:0000313" key="2">
    <source>
        <dbReference type="EMBL" id="PLW55497.1"/>
    </source>
</evidence>
<feature type="region of interest" description="Disordered" evidence="1">
    <location>
        <begin position="25"/>
        <end position="60"/>
    </location>
</feature>